<comment type="caution">
    <text evidence="2">The sequence shown here is derived from an EMBL/GenBank/DDBJ whole genome shotgun (WGS) entry which is preliminary data.</text>
</comment>
<evidence type="ECO:0000259" key="1">
    <source>
        <dbReference type="Pfam" id="PF01863"/>
    </source>
</evidence>
<dbReference type="CDD" id="cd07344">
    <property type="entry name" value="M48_yhfN_like"/>
    <property type="match status" value="1"/>
</dbReference>
<dbReference type="Gene3D" id="3.30.2010.10">
    <property type="entry name" value="Metalloproteases ('zincins'), catalytic domain"/>
    <property type="match status" value="1"/>
</dbReference>
<evidence type="ECO:0000313" key="2">
    <source>
        <dbReference type="EMBL" id="PSL13247.1"/>
    </source>
</evidence>
<proteinExistence type="predicted"/>
<dbReference type="InterPro" id="IPR002725">
    <property type="entry name" value="YgjP-like_metallopeptidase"/>
</dbReference>
<dbReference type="PANTHER" id="PTHR30399">
    <property type="entry name" value="UNCHARACTERIZED PROTEIN YGJP"/>
    <property type="match status" value="1"/>
</dbReference>
<gene>
    <name evidence="2" type="ORF">CLV44_11385</name>
</gene>
<evidence type="ECO:0000313" key="3">
    <source>
        <dbReference type="Proteomes" id="UP000242133"/>
    </source>
</evidence>
<protein>
    <recommendedName>
        <fullName evidence="1">YgjP-like metallopeptidase domain-containing protein</fullName>
    </recommendedName>
</protein>
<dbReference type="PANTHER" id="PTHR30399:SF1">
    <property type="entry name" value="UTP PYROPHOSPHATASE"/>
    <property type="match status" value="1"/>
</dbReference>
<dbReference type="AlphaFoldDB" id="A0A2P8EUU9"/>
<feature type="domain" description="YgjP-like metallopeptidase" evidence="1">
    <location>
        <begin position="14"/>
        <end position="220"/>
    </location>
</feature>
<sequence>MTVVYQLLRSPRRKTVSIQVKAGEVIVRAPTRAGLAMIDTFVQSRKTWIQRHLQRQQHELERLGVRIEQNGCVPWHGQMLPLVWRRGVSSSVECVAEQMHVALSSRVRRAEPEAVSALLKQWYRRQAEHHLPARAAVLSARTGLVPASVDVGSWRARWGQCSSRAEVTLNWRLLQLRPALQDYVILHELCHVRHMHHGPEFQRLLRHHCHEHPQLRREMTDYTHWLKW</sequence>
<dbReference type="RefSeq" id="WP_106592030.1">
    <property type="nucleotide sequence ID" value="NZ_PYGI01000013.1"/>
</dbReference>
<organism evidence="2 3">
    <name type="scientific">Marinobacterium halophilum</name>
    <dbReference type="NCBI Taxonomy" id="267374"/>
    <lineage>
        <taxon>Bacteria</taxon>
        <taxon>Pseudomonadati</taxon>
        <taxon>Pseudomonadota</taxon>
        <taxon>Gammaproteobacteria</taxon>
        <taxon>Oceanospirillales</taxon>
        <taxon>Oceanospirillaceae</taxon>
        <taxon>Marinobacterium</taxon>
    </lineage>
</organism>
<dbReference type="Pfam" id="PF01863">
    <property type="entry name" value="YgjP-like"/>
    <property type="match status" value="1"/>
</dbReference>
<name>A0A2P8EUU9_9GAMM</name>
<dbReference type="EMBL" id="PYGI01000013">
    <property type="protein sequence ID" value="PSL13247.1"/>
    <property type="molecule type" value="Genomic_DNA"/>
</dbReference>
<dbReference type="OrthoDB" id="9811177at2"/>
<reference evidence="2 3" key="1">
    <citation type="submission" date="2018-03" db="EMBL/GenBank/DDBJ databases">
        <title>Genomic Encyclopedia of Archaeal and Bacterial Type Strains, Phase II (KMG-II): from individual species to whole genera.</title>
        <authorList>
            <person name="Goeker M."/>
        </authorList>
    </citation>
    <scope>NUCLEOTIDE SEQUENCE [LARGE SCALE GENOMIC DNA]</scope>
    <source>
        <strain evidence="2 3">DSM 17586</strain>
    </source>
</reference>
<dbReference type="Proteomes" id="UP000242133">
    <property type="component" value="Unassembled WGS sequence"/>
</dbReference>
<accession>A0A2P8EUU9</accession>
<dbReference type="InterPro" id="IPR053136">
    <property type="entry name" value="UTP_pyrophosphatase-like"/>
</dbReference>
<keyword evidence="3" id="KW-1185">Reference proteome</keyword>